<dbReference type="GeneTree" id="ENSGT00940000156178"/>
<feature type="compositionally biased region" description="Polar residues" evidence="1">
    <location>
        <begin position="7"/>
        <end position="23"/>
    </location>
</feature>
<feature type="domain" description="PDZ" evidence="2">
    <location>
        <begin position="100"/>
        <end position="186"/>
    </location>
</feature>
<protein>
    <recommendedName>
        <fullName evidence="2">PDZ domain-containing protein</fullName>
    </recommendedName>
</protein>
<dbReference type="InterPro" id="IPR055287">
    <property type="entry name" value="IL-16-like"/>
</dbReference>
<sequence length="392" mass="42469">MERLEESSPNQSVTKRTRSSSTGIRPCCAGELDAHNLRKPEIFCTHSHGSDSFCEKRKSLSPQLELPSLIEQAGPRPSRSLSSAILPHGNSGSHAFVICSIVLMKGQGKGLGFSIVGGRDSRYGPLGIYVKTIFAGGAAATDGRLQEGDEILELNGESLHGLTHEEALQKFKQIKKGMLTLVVRTRLRQEALSGQSQAQAPQLCRSRSLSSSTAISRASVDLGDYRFTCDLAGPNKPNHRVVMEITLQKEVGVGLGIGLCCVPSSEGCPGIYIHTLSPGSVAHMDGRLRFGDELIEINNTVVQNMTLNEVYTVLSQCNPGPVQVIVSRHPDLNVSEQQLKEAIAQAVNNSKLKKESQWSIEGIEGISYCHYIRLCSLIVNETLQNTTVSPPK</sequence>
<name>A0A8C9S734_SCLFO</name>
<dbReference type="CDD" id="cd06760">
    <property type="entry name" value="PDZ4_PDZD2-PDZ2_hPro-IL-16-like"/>
    <property type="match status" value="1"/>
</dbReference>
<dbReference type="AlphaFoldDB" id="A0A8C9S734"/>
<dbReference type="PANTHER" id="PTHR48484">
    <property type="entry name" value="PRO-INTERLEUKIN-16"/>
    <property type="match status" value="1"/>
</dbReference>
<dbReference type="Pfam" id="PF00595">
    <property type="entry name" value="PDZ"/>
    <property type="match status" value="2"/>
</dbReference>
<dbReference type="InterPro" id="IPR036034">
    <property type="entry name" value="PDZ_sf"/>
</dbReference>
<dbReference type="SMART" id="SM00228">
    <property type="entry name" value="PDZ"/>
    <property type="match status" value="2"/>
</dbReference>
<dbReference type="InterPro" id="IPR001478">
    <property type="entry name" value="PDZ"/>
</dbReference>
<dbReference type="Ensembl" id="ENSSFOT00015026039.2">
    <property type="protein sequence ID" value="ENSSFOP00015025756.2"/>
    <property type="gene ID" value="ENSSFOG00015016522.2"/>
</dbReference>
<feature type="domain" description="PDZ" evidence="2">
    <location>
        <begin position="244"/>
        <end position="314"/>
    </location>
</feature>
<reference evidence="3" key="3">
    <citation type="submission" date="2025-09" db="UniProtKB">
        <authorList>
            <consortium name="Ensembl"/>
        </authorList>
    </citation>
    <scope>IDENTIFICATION</scope>
</reference>
<dbReference type="CDD" id="cd06759">
    <property type="entry name" value="PDZ3_PDZD2-PDZ1_hPro-IL-16-like"/>
    <property type="match status" value="1"/>
</dbReference>
<keyword evidence="4" id="KW-1185">Reference proteome</keyword>
<organism evidence="3 4">
    <name type="scientific">Scleropages formosus</name>
    <name type="common">Asian bonytongue</name>
    <name type="synonym">Osteoglossum formosum</name>
    <dbReference type="NCBI Taxonomy" id="113540"/>
    <lineage>
        <taxon>Eukaryota</taxon>
        <taxon>Metazoa</taxon>
        <taxon>Chordata</taxon>
        <taxon>Craniata</taxon>
        <taxon>Vertebrata</taxon>
        <taxon>Euteleostomi</taxon>
        <taxon>Actinopterygii</taxon>
        <taxon>Neopterygii</taxon>
        <taxon>Teleostei</taxon>
        <taxon>Osteoglossocephala</taxon>
        <taxon>Osteoglossomorpha</taxon>
        <taxon>Osteoglossiformes</taxon>
        <taxon>Osteoglossidae</taxon>
        <taxon>Scleropages</taxon>
    </lineage>
</organism>
<dbReference type="GO" id="GO:0050930">
    <property type="term" value="P:induction of positive chemotaxis"/>
    <property type="evidence" value="ECO:0007669"/>
    <property type="project" value="InterPro"/>
</dbReference>
<dbReference type="GO" id="GO:0005125">
    <property type="term" value="F:cytokine activity"/>
    <property type="evidence" value="ECO:0007669"/>
    <property type="project" value="InterPro"/>
</dbReference>
<dbReference type="PROSITE" id="PS50106">
    <property type="entry name" value="PDZ"/>
    <property type="match status" value="2"/>
</dbReference>
<dbReference type="PANTHER" id="PTHR48484:SF2">
    <property type="entry name" value="PRO-INTERLEUKIN-16"/>
    <property type="match status" value="1"/>
</dbReference>
<dbReference type="OrthoDB" id="42382at2759"/>
<feature type="region of interest" description="Disordered" evidence="1">
    <location>
        <begin position="1"/>
        <end position="23"/>
    </location>
</feature>
<dbReference type="GO" id="GO:0042609">
    <property type="term" value="F:CD4 receptor binding"/>
    <property type="evidence" value="ECO:0007669"/>
    <property type="project" value="TreeGrafter"/>
</dbReference>
<dbReference type="Gene3D" id="2.30.42.10">
    <property type="match status" value="2"/>
</dbReference>
<reference evidence="3" key="2">
    <citation type="submission" date="2025-08" db="UniProtKB">
        <authorList>
            <consortium name="Ensembl"/>
        </authorList>
    </citation>
    <scope>IDENTIFICATION</scope>
</reference>
<evidence type="ECO:0000259" key="2">
    <source>
        <dbReference type="PROSITE" id="PS50106"/>
    </source>
</evidence>
<dbReference type="GO" id="GO:0030595">
    <property type="term" value="P:leukocyte chemotaxis"/>
    <property type="evidence" value="ECO:0007669"/>
    <property type="project" value="TreeGrafter"/>
</dbReference>
<accession>A0A8C9S734</accession>
<evidence type="ECO:0000313" key="4">
    <source>
        <dbReference type="Proteomes" id="UP000694397"/>
    </source>
</evidence>
<dbReference type="SUPFAM" id="SSF50156">
    <property type="entry name" value="PDZ domain-like"/>
    <property type="match status" value="2"/>
</dbReference>
<proteinExistence type="predicted"/>
<evidence type="ECO:0000256" key="1">
    <source>
        <dbReference type="SAM" id="MobiDB-lite"/>
    </source>
</evidence>
<evidence type="ECO:0000313" key="3">
    <source>
        <dbReference type="Ensembl" id="ENSSFOP00015025756.2"/>
    </source>
</evidence>
<reference evidence="3 4" key="1">
    <citation type="submission" date="2019-04" db="EMBL/GenBank/DDBJ databases">
        <authorList>
            <consortium name="Wellcome Sanger Institute Data Sharing"/>
        </authorList>
    </citation>
    <scope>NUCLEOTIDE SEQUENCE [LARGE SCALE GENOMIC DNA]</scope>
</reference>
<dbReference type="FunFam" id="2.30.42.10:FF:000127">
    <property type="entry name" value="Pro-interleukin-16"/>
    <property type="match status" value="1"/>
</dbReference>
<dbReference type="Proteomes" id="UP000694397">
    <property type="component" value="Chromosome 7"/>
</dbReference>